<keyword evidence="3" id="KW-1185">Reference proteome</keyword>
<reference evidence="2 3" key="1">
    <citation type="submission" date="2016-10" db="EMBL/GenBank/DDBJ databases">
        <authorList>
            <person name="de Groot N.N."/>
        </authorList>
    </citation>
    <scope>NUCLEOTIDE SEQUENCE [LARGE SCALE GENOMIC DNA]</scope>
    <source>
        <strain evidence="2 3">KHGC13</strain>
    </source>
</reference>
<dbReference type="EMBL" id="FPBT01000048">
    <property type="protein sequence ID" value="SFU72568.1"/>
    <property type="molecule type" value="Genomic_DNA"/>
</dbReference>
<evidence type="ECO:0000259" key="1">
    <source>
        <dbReference type="Pfam" id="PF09823"/>
    </source>
</evidence>
<name>A0A1I7IHZ3_9FIRM</name>
<feature type="domain" description="DUF2357" evidence="1">
    <location>
        <begin position="207"/>
        <end position="292"/>
    </location>
</feature>
<dbReference type="AlphaFoldDB" id="A0A1I7IHZ3"/>
<protein>
    <recommendedName>
        <fullName evidence="1">DUF2357 domain-containing protein</fullName>
    </recommendedName>
</protein>
<proteinExistence type="predicted"/>
<dbReference type="OrthoDB" id="1710888at2"/>
<dbReference type="STRING" id="155865.SAMN05216515_1496"/>
<dbReference type="RefSeq" id="WP_090472267.1">
    <property type="nucleotide sequence ID" value="NZ_FOWF01000049.1"/>
</dbReference>
<dbReference type="Pfam" id="PF09823">
    <property type="entry name" value="DUF2357"/>
    <property type="match status" value="1"/>
</dbReference>
<evidence type="ECO:0000313" key="3">
    <source>
        <dbReference type="Proteomes" id="UP000198817"/>
    </source>
</evidence>
<dbReference type="InterPro" id="IPR018633">
    <property type="entry name" value="DUF2357"/>
</dbReference>
<gene>
    <name evidence="2" type="ORF">SAMN05216508_1483</name>
</gene>
<evidence type="ECO:0000313" key="2">
    <source>
        <dbReference type="EMBL" id="SFU72568.1"/>
    </source>
</evidence>
<sequence>MEQKSIVLLSPHRSPVYVDIHEKPTIGNLLDEDYTECKSVFADEEYRFELRGIDVESISSIDFLINDEEQTIYYSDGVFSFSGDGPKRKYVFSNKFGFVEISIYLTYEDGSVETWYSEYLSVLVHKDERLESIEMMIDYVYNRQDQLLITGEVGTKTVGDVKPGKFINLDTRISLANEILKVYKDSYGYFSANSRFKTKVAYLVDDSNKLQNVSSKTLQYIATHPGYLKEGNLSGGVHIGNRNYIPQKTLIEKNVYSYDIYENRVIVGFVSKMINDINSMITDVTRLLYRRNSSHVENSEYVHSSYFIFQRTEKALIESLSRLNELKKEFEVIYNLYKRSLAVKEEKIVRMPKPSAIFLSVTQYNILYNHIHRWFEFGIYNLDQERFMMSFINGSALYEVYVLAKLLEAIPAKGFSLQESYRYSYRVSGDSLYRNTICNNTFVFQREKERISLFYQPVIFSGTYKPVNGINLYRNNSLSFDGWGSYYYTPDYVIKYEDGYKEKYFILDAKYGDRVFVRKLQVAKLAFKYLFSISTRGNEPVDGLYVLYGESKKNDQYENVYDFQTPGKAIKPSFDLVPITAGVNNEKHMSNMSRIVDALLR</sequence>
<dbReference type="Proteomes" id="UP000198817">
    <property type="component" value="Unassembled WGS sequence"/>
</dbReference>
<organism evidence="2 3">
    <name type="scientific">Eubacterium pyruvativorans</name>
    <dbReference type="NCBI Taxonomy" id="155865"/>
    <lineage>
        <taxon>Bacteria</taxon>
        <taxon>Bacillati</taxon>
        <taxon>Bacillota</taxon>
        <taxon>Clostridia</taxon>
        <taxon>Eubacteriales</taxon>
        <taxon>Eubacteriaceae</taxon>
        <taxon>Eubacterium</taxon>
    </lineage>
</organism>
<accession>A0A1I7IHZ3</accession>